<evidence type="ECO:0000256" key="8">
    <source>
        <dbReference type="ARBA" id="ARBA00022989"/>
    </source>
</evidence>
<evidence type="ECO:0000259" key="13">
    <source>
        <dbReference type="PROSITE" id="PS50929"/>
    </source>
</evidence>
<dbReference type="PANTHER" id="PTHR24221">
    <property type="entry name" value="ATP-BINDING CASSETTE SUB-FAMILY B"/>
    <property type="match status" value="1"/>
</dbReference>
<dbReference type="Proteomes" id="UP000295075">
    <property type="component" value="Unassembled WGS sequence"/>
</dbReference>
<keyword evidence="7 14" id="KW-0067">ATP-binding</keyword>
<feature type="transmembrane region" description="Helical" evidence="11">
    <location>
        <begin position="56"/>
        <end position="74"/>
    </location>
</feature>
<evidence type="ECO:0000256" key="3">
    <source>
        <dbReference type="ARBA" id="ARBA00022475"/>
    </source>
</evidence>
<accession>A0A4R4Q8M3</accession>
<dbReference type="GO" id="GO:0005524">
    <property type="term" value="F:ATP binding"/>
    <property type="evidence" value="ECO:0007669"/>
    <property type="project" value="UniProtKB-KW"/>
</dbReference>
<dbReference type="FunFam" id="3.40.50.300:FF:000221">
    <property type="entry name" value="Multidrug ABC transporter ATP-binding protein"/>
    <property type="match status" value="1"/>
</dbReference>
<comment type="similarity">
    <text evidence="10">Belongs to the ABC transporter superfamily. Siderophore-Fe(3+) uptake transporter (SIUT) (TC 3.A.1.21) family.</text>
</comment>
<dbReference type="InterPro" id="IPR017871">
    <property type="entry name" value="ABC_transporter-like_CS"/>
</dbReference>
<dbReference type="SMART" id="SM00382">
    <property type="entry name" value="AAA"/>
    <property type="match status" value="1"/>
</dbReference>
<dbReference type="CDD" id="cd07346">
    <property type="entry name" value="ABC_6TM_exporters"/>
    <property type="match status" value="1"/>
</dbReference>
<dbReference type="InterPro" id="IPR027417">
    <property type="entry name" value="P-loop_NTPase"/>
</dbReference>
<sequence length="576" mass="61486">MINRLLALWPHPAMLRTLTIRYAVLGVLQGGMLLGLIPLLQALLQSPPDLNLAARWTGIIAVLGVAYLGALWWAKSLGYRIAHLIMRDLQHGLGRHLLTLPLGWFVGDRAGRTARTVAQSTPSAASIVSHVWPELVQSIATPLTVVAGVFLIDWRMGLAFLVTLPAAMVILRWSAPIVRETQVVMDDASSEAAGRAIEFAQAQPVLRATGRAQEGFAPMERALDQQRVAFRAALNRHTMPQIAYIAVVQVGFTIVLVSGALLALAGELSLAETIALLVLAARFVEPLAQVGNLFGTIRVAEVAIDRVAEVLDAAPLPEPAQPKPSGDSTVEFDNVTFGYGGRPVLNDFGIRVPAGTMTALVGPSGSGKTTVLRLICRFWDVNGGSVRVGGVDVRELTTDSLMSQLAIVFQDTYLFDGTLAENLRLAAPDATDDELADAAAASRLDEVVARMPDGWDTRVGEGGLSLSGGERQRVAIARALLKEAPIVLLDEATAALDPENDAAVTAGLTALTSRGRTVVVIAHRLTTIEQADQIVVIDGGRTAEVGSHDELMARGATYARFYRERLTAASWQVGGR</sequence>
<keyword evidence="9 11" id="KW-0472">Membrane</keyword>
<dbReference type="AlphaFoldDB" id="A0A4R4Q8M3"/>
<evidence type="ECO:0000256" key="10">
    <source>
        <dbReference type="ARBA" id="ARBA00023455"/>
    </source>
</evidence>
<dbReference type="PROSITE" id="PS50929">
    <property type="entry name" value="ABC_TM1F"/>
    <property type="match status" value="1"/>
</dbReference>
<dbReference type="PANTHER" id="PTHR24221:SF654">
    <property type="entry name" value="ATP-BINDING CASSETTE SUB-FAMILY B MEMBER 6"/>
    <property type="match status" value="1"/>
</dbReference>
<keyword evidence="5 11" id="KW-0812">Transmembrane</keyword>
<dbReference type="SUPFAM" id="SSF52540">
    <property type="entry name" value="P-loop containing nucleoside triphosphate hydrolases"/>
    <property type="match status" value="1"/>
</dbReference>
<dbReference type="Pfam" id="PF00664">
    <property type="entry name" value="ABC_membrane"/>
    <property type="match status" value="1"/>
</dbReference>
<evidence type="ECO:0000256" key="7">
    <source>
        <dbReference type="ARBA" id="ARBA00022840"/>
    </source>
</evidence>
<keyword evidence="3" id="KW-1003">Cell membrane</keyword>
<evidence type="ECO:0000256" key="11">
    <source>
        <dbReference type="SAM" id="Phobius"/>
    </source>
</evidence>
<evidence type="ECO:0000313" key="14">
    <source>
        <dbReference type="EMBL" id="TDC31283.1"/>
    </source>
</evidence>
<evidence type="ECO:0000259" key="12">
    <source>
        <dbReference type="PROSITE" id="PS50893"/>
    </source>
</evidence>
<feature type="domain" description="ABC transporter" evidence="12">
    <location>
        <begin position="330"/>
        <end position="564"/>
    </location>
</feature>
<dbReference type="InterPro" id="IPR011527">
    <property type="entry name" value="ABC1_TM_dom"/>
</dbReference>
<evidence type="ECO:0000313" key="15">
    <source>
        <dbReference type="Proteomes" id="UP000295075"/>
    </source>
</evidence>
<dbReference type="OrthoDB" id="9806127at2"/>
<keyword evidence="2" id="KW-0813">Transport</keyword>
<dbReference type="GO" id="GO:0140359">
    <property type="term" value="F:ABC-type transporter activity"/>
    <property type="evidence" value="ECO:0007669"/>
    <property type="project" value="InterPro"/>
</dbReference>
<reference evidence="14 15" key="1">
    <citation type="submission" date="2019-03" db="EMBL/GenBank/DDBJ databases">
        <title>Draft genome sequences of novel Actinobacteria.</title>
        <authorList>
            <person name="Sahin N."/>
            <person name="Ay H."/>
            <person name="Saygin H."/>
        </authorList>
    </citation>
    <scope>NUCLEOTIDE SEQUENCE [LARGE SCALE GENOMIC DNA]</scope>
    <source>
        <strain evidence="14 15">JCM 30547</strain>
    </source>
</reference>
<dbReference type="Gene3D" id="1.20.1560.10">
    <property type="entry name" value="ABC transporter type 1, transmembrane domain"/>
    <property type="match status" value="1"/>
</dbReference>
<name>A0A4R4Q8M3_9ACTN</name>
<dbReference type="RefSeq" id="WP_132405643.1">
    <property type="nucleotide sequence ID" value="NZ_SMKA01000035.1"/>
</dbReference>
<dbReference type="Gene3D" id="3.40.50.300">
    <property type="entry name" value="P-loop containing nucleotide triphosphate hydrolases"/>
    <property type="match status" value="1"/>
</dbReference>
<dbReference type="PROSITE" id="PS50893">
    <property type="entry name" value="ABC_TRANSPORTER_2"/>
    <property type="match status" value="1"/>
</dbReference>
<feature type="domain" description="ABC transmembrane type-1" evidence="13">
    <location>
        <begin position="23"/>
        <end position="297"/>
    </location>
</feature>
<keyword evidence="15" id="KW-1185">Reference proteome</keyword>
<comment type="subcellular location">
    <subcellularLocation>
        <location evidence="1">Cell inner membrane</location>
        <topology evidence="1">Multi-pass membrane protein</topology>
    </subcellularLocation>
</comment>
<evidence type="ECO:0000256" key="1">
    <source>
        <dbReference type="ARBA" id="ARBA00004429"/>
    </source>
</evidence>
<evidence type="ECO:0000256" key="9">
    <source>
        <dbReference type="ARBA" id="ARBA00023136"/>
    </source>
</evidence>
<dbReference type="InterPro" id="IPR003593">
    <property type="entry name" value="AAA+_ATPase"/>
</dbReference>
<evidence type="ECO:0000256" key="2">
    <source>
        <dbReference type="ARBA" id="ARBA00022448"/>
    </source>
</evidence>
<feature type="transmembrane region" description="Helical" evidence="11">
    <location>
        <begin position="20"/>
        <end position="44"/>
    </location>
</feature>
<proteinExistence type="inferred from homology"/>
<dbReference type="GO" id="GO:0016887">
    <property type="term" value="F:ATP hydrolysis activity"/>
    <property type="evidence" value="ECO:0007669"/>
    <property type="project" value="InterPro"/>
</dbReference>
<evidence type="ECO:0000256" key="6">
    <source>
        <dbReference type="ARBA" id="ARBA00022741"/>
    </source>
</evidence>
<gene>
    <name evidence="14" type="ORF">E1261_11430</name>
</gene>
<keyword evidence="4" id="KW-0997">Cell inner membrane</keyword>
<comment type="caution">
    <text evidence="14">The sequence shown here is derived from an EMBL/GenBank/DDBJ whole genome shotgun (WGS) entry which is preliminary data.</text>
</comment>
<dbReference type="Pfam" id="PF00005">
    <property type="entry name" value="ABC_tran"/>
    <property type="match status" value="1"/>
</dbReference>
<keyword evidence="8 11" id="KW-1133">Transmembrane helix</keyword>
<dbReference type="InterPro" id="IPR036640">
    <property type="entry name" value="ABC1_TM_sf"/>
</dbReference>
<dbReference type="EMBL" id="SMKA01000035">
    <property type="protein sequence ID" value="TDC31283.1"/>
    <property type="molecule type" value="Genomic_DNA"/>
</dbReference>
<dbReference type="SUPFAM" id="SSF90123">
    <property type="entry name" value="ABC transporter transmembrane region"/>
    <property type="match status" value="1"/>
</dbReference>
<dbReference type="InterPro" id="IPR003439">
    <property type="entry name" value="ABC_transporter-like_ATP-bd"/>
</dbReference>
<dbReference type="InterPro" id="IPR039421">
    <property type="entry name" value="Type_1_exporter"/>
</dbReference>
<dbReference type="PROSITE" id="PS00211">
    <property type="entry name" value="ABC_TRANSPORTER_1"/>
    <property type="match status" value="1"/>
</dbReference>
<evidence type="ECO:0000256" key="5">
    <source>
        <dbReference type="ARBA" id="ARBA00022692"/>
    </source>
</evidence>
<protein>
    <submittedName>
        <fullName evidence="14">ABC transporter ATP-binding protein</fullName>
    </submittedName>
</protein>
<dbReference type="GO" id="GO:0005886">
    <property type="term" value="C:plasma membrane"/>
    <property type="evidence" value="ECO:0007669"/>
    <property type="project" value="UniProtKB-SubCell"/>
</dbReference>
<evidence type="ECO:0000256" key="4">
    <source>
        <dbReference type="ARBA" id="ARBA00022519"/>
    </source>
</evidence>
<organism evidence="14 15">
    <name type="scientific">Kribbella albertanoniae</name>
    <dbReference type="NCBI Taxonomy" id="1266829"/>
    <lineage>
        <taxon>Bacteria</taxon>
        <taxon>Bacillati</taxon>
        <taxon>Actinomycetota</taxon>
        <taxon>Actinomycetes</taxon>
        <taxon>Propionibacteriales</taxon>
        <taxon>Kribbellaceae</taxon>
        <taxon>Kribbella</taxon>
    </lineage>
</organism>
<feature type="transmembrane region" description="Helical" evidence="11">
    <location>
        <begin position="242"/>
        <end position="265"/>
    </location>
</feature>
<keyword evidence="6" id="KW-0547">Nucleotide-binding</keyword>